<dbReference type="AlphaFoldDB" id="A0A1I6R1C1"/>
<evidence type="ECO:0000313" key="3">
    <source>
        <dbReference type="Proteomes" id="UP000199139"/>
    </source>
</evidence>
<dbReference type="RefSeq" id="WP_062321548.1">
    <property type="nucleotide sequence ID" value="NZ_BJWJ01000004.1"/>
</dbReference>
<name>A0A1I6R1C1_9BACI</name>
<dbReference type="STRING" id="306541.SAMN05421668_10524"/>
<dbReference type="OrthoDB" id="1933051at2"/>
<gene>
    <name evidence="1" type="ORF">HMI01_06520</name>
    <name evidence="2" type="ORF">SAMN05421668_10524</name>
</gene>
<evidence type="ECO:0000313" key="2">
    <source>
        <dbReference type="EMBL" id="SFS58521.1"/>
    </source>
</evidence>
<evidence type="ECO:0000313" key="1">
    <source>
        <dbReference type="EMBL" id="GEM03664.1"/>
    </source>
</evidence>
<sequence>MEIKLLKDGYKNIESLYEDFKADMIAENEEYFSEESVYIDQTPSFPIYIAKGSTEHKKKEFLEAFNTVTHSYLSLDRSILLSEHFWHSFLLIYKRNYIIGKYPEVLDNENKFKNIVLKKLDWENYIYKIILGAQYIADYINNEDQRQRYFGLIIDNLDLYNYIIKYEIFRNDDFLINILDIIDELGLSEILKAKIKGREDLGDDERYGRRVIFELNKSYPIVLSPMLSKDDLKDIFIEYLGYYYDVSDIKS</sequence>
<reference evidence="1 4" key="2">
    <citation type="submission" date="2019-07" db="EMBL/GenBank/DDBJ databases">
        <title>Whole genome shotgun sequence of Halolactibacillus miurensis NBRC 100873.</title>
        <authorList>
            <person name="Hosoyama A."/>
            <person name="Uohara A."/>
            <person name="Ohji S."/>
            <person name="Ichikawa N."/>
        </authorList>
    </citation>
    <scope>NUCLEOTIDE SEQUENCE [LARGE SCALE GENOMIC DNA]</scope>
    <source>
        <strain evidence="1 4">NBRC 100873</strain>
    </source>
</reference>
<organism evidence="2 3">
    <name type="scientific">Halolactibacillus miurensis</name>
    <dbReference type="NCBI Taxonomy" id="306541"/>
    <lineage>
        <taxon>Bacteria</taxon>
        <taxon>Bacillati</taxon>
        <taxon>Bacillota</taxon>
        <taxon>Bacilli</taxon>
        <taxon>Bacillales</taxon>
        <taxon>Bacillaceae</taxon>
        <taxon>Halolactibacillus</taxon>
    </lineage>
</organism>
<dbReference type="EMBL" id="BJWJ01000004">
    <property type="protein sequence ID" value="GEM03664.1"/>
    <property type="molecule type" value="Genomic_DNA"/>
</dbReference>
<dbReference type="Proteomes" id="UP000321773">
    <property type="component" value="Unassembled WGS sequence"/>
</dbReference>
<evidence type="ECO:0000313" key="4">
    <source>
        <dbReference type="Proteomes" id="UP000321773"/>
    </source>
</evidence>
<proteinExistence type="predicted"/>
<accession>A0A1I6R1C1</accession>
<reference evidence="2 3" key="1">
    <citation type="submission" date="2016-10" db="EMBL/GenBank/DDBJ databases">
        <authorList>
            <person name="de Groot N.N."/>
        </authorList>
    </citation>
    <scope>NUCLEOTIDE SEQUENCE [LARGE SCALE GENOMIC DNA]</scope>
    <source>
        <strain evidence="2 3">DSM 17074</strain>
    </source>
</reference>
<dbReference type="Proteomes" id="UP000199139">
    <property type="component" value="Unassembled WGS sequence"/>
</dbReference>
<keyword evidence="4" id="KW-1185">Reference proteome</keyword>
<dbReference type="EMBL" id="FPAI01000005">
    <property type="protein sequence ID" value="SFS58521.1"/>
    <property type="molecule type" value="Genomic_DNA"/>
</dbReference>
<protein>
    <submittedName>
        <fullName evidence="2">Uncharacterized protein</fullName>
    </submittedName>
</protein>